<keyword evidence="6" id="KW-0482">Metalloprotease</keyword>
<dbReference type="GO" id="GO:0008270">
    <property type="term" value="F:zinc ion binding"/>
    <property type="evidence" value="ECO:0007669"/>
    <property type="project" value="InterPro"/>
</dbReference>
<dbReference type="PROSITE" id="PS52035">
    <property type="entry name" value="PEPTIDASE_M14"/>
    <property type="match status" value="1"/>
</dbReference>
<dbReference type="AlphaFoldDB" id="A0A7S2WNC3"/>
<evidence type="ECO:0000256" key="4">
    <source>
        <dbReference type="ARBA" id="ARBA00022801"/>
    </source>
</evidence>
<feature type="region of interest" description="Disordered" evidence="8">
    <location>
        <begin position="342"/>
        <end position="368"/>
    </location>
</feature>
<dbReference type="GO" id="GO:0005615">
    <property type="term" value="C:extracellular space"/>
    <property type="evidence" value="ECO:0007669"/>
    <property type="project" value="TreeGrafter"/>
</dbReference>
<gene>
    <name evidence="11" type="ORF">QSP1433_LOCUS12941</name>
</gene>
<keyword evidence="9" id="KW-0812">Transmembrane</keyword>
<dbReference type="SMART" id="SM00631">
    <property type="entry name" value="Zn_pept"/>
    <property type="match status" value="1"/>
</dbReference>
<dbReference type="Pfam" id="PF00246">
    <property type="entry name" value="Peptidase_M14"/>
    <property type="match status" value="1"/>
</dbReference>
<sequence>MEKSLAWNRCGAVRRKFCTKAIDKETMRVAELSKMSTTWCKEFPKYFDIGPRLRSLADAIVGMDDLSATVEEVARSGEGRPIEMLVLEKDGGRSVAHPGDLMLVFGMHAREWITIAAAMCMVPQYILQISSAMQAGSRVLILPVLNPDGYSYSRTNNRHWRKNRSQQGDKWHGVDLNRNFGVENVSWGFGDPKGVWSELYQGRTPFSELESQALQKLVLDFIRPSSLVLDFHCCMKSVMAPHNASPKQIQQAQYISQSSDTLHFRNRSKEHGASNSGVAVDWIADQDNVEAAFIVELAGKSSYSTFQELFRNPPRDINPASRVVFQVVNASLKLGRLRSSPQMVNSLDSSTSETTLEGAEGDTENSARTKNASLDLVAQDQDKSALGNNNGVQSDSTHFMKAETKVKKLSHGLDIQSSRDESNLDSNAERHSGSSLLVKLDGHGPGISMDPPPMVDIAKRDLEIKHDALSVNPGFTQAQKHFLKQSQDILRSVSAEYSSGKVDFVYSLSICSVLCLVLMIFFCYPLKTVQVKIQQVTLELVGLHSTRSLLI</sequence>
<comment type="cofactor">
    <cofactor evidence="1">
        <name>Zn(2+)</name>
        <dbReference type="ChEBI" id="CHEBI:29105"/>
    </cofactor>
</comment>
<evidence type="ECO:0000256" key="9">
    <source>
        <dbReference type="SAM" id="Phobius"/>
    </source>
</evidence>
<accession>A0A7S2WNC3</accession>
<dbReference type="PRINTS" id="PR00765">
    <property type="entry name" value="CRBOXYPTASEA"/>
</dbReference>
<dbReference type="Gene3D" id="3.40.630.10">
    <property type="entry name" value="Zn peptidases"/>
    <property type="match status" value="1"/>
</dbReference>
<keyword evidence="9" id="KW-0472">Membrane</keyword>
<dbReference type="EMBL" id="HBHK01020388">
    <property type="protein sequence ID" value="CAD9696691.1"/>
    <property type="molecule type" value="Transcribed_RNA"/>
</dbReference>
<dbReference type="SUPFAM" id="SSF53187">
    <property type="entry name" value="Zn-dependent exopeptidases"/>
    <property type="match status" value="1"/>
</dbReference>
<feature type="region of interest" description="Disordered" evidence="8">
    <location>
        <begin position="410"/>
        <end position="431"/>
    </location>
</feature>
<evidence type="ECO:0000256" key="6">
    <source>
        <dbReference type="ARBA" id="ARBA00023049"/>
    </source>
</evidence>
<feature type="transmembrane region" description="Helical" evidence="9">
    <location>
        <begin position="504"/>
        <end position="524"/>
    </location>
</feature>
<feature type="domain" description="Peptidase M14" evidence="10">
    <location>
        <begin position="42"/>
        <end position="335"/>
    </location>
</feature>
<name>A0A7S2WNC3_9STRA</name>
<keyword evidence="9" id="KW-1133">Transmembrane helix</keyword>
<dbReference type="PANTHER" id="PTHR11705:SF143">
    <property type="entry name" value="SLL0236 PROTEIN"/>
    <property type="match status" value="1"/>
</dbReference>
<protein>
    <recommendedName>
        <fullName evidence="10">Peptidase M14 domain-containing protein</fullName>
    </recommendedName>
</protein>
<reference evidence="11" key="1">
    <citation type="submission" date="2021-01" db="EMBL/GenBank/DDBJ databases">
        <authorList>
            <person name="Corre E."/>
            <person name="Pelletier E."/>
            <person name="Niang G."/>
            <person name="Scheremetjew M."/>
            <person name="Finn R."/>
            <person name="Kale V."/>
            <person name="Holt S."/>
            <person name="Cochrane G."/>
            <person name="Meng A."/>
            <person name="Brown T."/>
            <person name="Cohen L."/>
        </authorList>
    </citation>
    <scope>NUCLEOTIDE SEQUENCE</scope>
    <source>
        <strain evidence="11">NY070348D</strain>
    </source>
</reference>
<evidence type="ECO:0000256" key="3">
    <source>
        <dbReference type="ARBA" id="ARBA00022670"/>
    </source>
</evidence>
<dbReference type="PANTHER" id="PTHR11705">
    <property type="entry name" value="PROTEASE FAMILY M14 CARBOXYPEPTIDASE A,B"/>
    <property type="match status" value="1"/>
</dbReference>
<dbReference type="GO" id="GO:0004181">
    <property type="term" value="F:metallocarboxypeptidase activity"/>
    <property type="evidence" value="ECO:0007669"/>
    <property type="project" value="InterPro"/>
</dbReference>
<keyword evidence="5" id="KW-0862">Zinc</keyword>
<dbReference type="InterPro" id="IPR000834">
    <property type="entry name" value="Peptidase_M14"/>
</dbReference>
<keyword evidence="3" id="KW-0645">Protease</keyword>
<feature type="active site" description="Proton donor/acceptor" evidence="7">
    <location>
        <position position="296"/>
    </location>
</feature>
<evidence type="ECO:0000256" key="1">
    <source>
        <dbReference type="ARBA" id="ARBA00001947"/>
    </source>
</evidence>
<evidence type="ECO:0000256" key="8">
    <source>
        <dbReference type="SAM" id="MobiDB-lite"/>
    </source>
</evidence>
<dbReference type="GO" id="GO:0006508">
    <property type="term" value="P:proteolysis"/>
    <property type="evidence" value="ECO:0007669"/>
    <property type="project" value="UniProtKB-KW"/>
</dbReference>
<evidence type="ECO:0000259" key="10">
    <source>
        <dbReference type="PROSITE" id="PS52035"/>
    </source>
</evidence>
<feature type="compositionally biased region" description="Basic and acidic residues" evidence="8">
    <location>
        <begin position="417"/>
        <end position="431"/>
    </location>
</feature>
<evidence type="ECO:0000313" key="11">
    <source>
        <dbReference type="EMBL" id="CAD9696691.1"/>
    </source>
</evidence>
<organism evidence="11">
    <name type="scientific">Mucochytrium quahogii</name>
    <dbReference type="NCBI Taxonomy" id="96639"/>
    <lineage>
        <taxon>Eukaryota</taxon>
        <taxon>Sar</taxon>
        <taxon>Stramenopiles</taxon>
        <taxon>Bigyra</taxon>
        <taxon>Labyrinthulomycetes</taxon>
        <taxon>Thraustochytrida</taxon>
        <taxon>Thraustochytriidae</taxon>
        <taxon>Mucochytrium</taxon>
    </lineage>
</organism>
<comment type="similarity">
    <text evidence="2 7">Belongs to the peptidase M14 family.</text>
</comment>
<keyword evidence="4" id="KW-0378">Hydrolase</keyword>
<evidence type="ECO:0000256" key="2">
    <source>
        <dbReference type="ARBA" id="ARBA00005988"/>
    </source>
</evidence>
<evidence type="ECO:0000256" key="7">
    <source>
        <dbReference type="PROSITE-ProRule" id="PRU01379"/>
    </source>
</evidence>
<proteinExistence type="inferred from homology"/>
<feature type="compositionally biased region" description="Low complexity" evidence="8">
    <location>
        <begin position="346"/>
        <end position="357"/>
    </location>
</feature>
<evidence type="ECO:0000256" key="5">
    <source>
        <dbReference type="ARBA" id="ARBA00022833"/>
    </source>
</evidence>